<dbReference type="EMBL" id="ADNC01000027">
    <property type="protein sequence ID" value="EFF41364.1"/>
    <property type="molecule type" value="Genomic_DNA"/>
</dbReference>
<organism evidence="2 3">
    <name type="scientific">Mycoplasmopsis alligatoris A21JP2</name>
    <dbReference type="NCBI Taxonomy" id="747682"/>
    <lineage>
        <taxon>Bacteria</taxon>
        <taxon>Bacillati</taxon>
        <taxon>Mycoplasmatota</taxon>
        <taxon>Mycoplasmoidales</taxon>
        <taxon>Metamycoplasmataceae</taxon>
        <taxon>Mycoplasmopsis</taxon>
    </lineage>
</organism>
<keyword evidence="3" id="KW-1185">Reference proteome</keyword>
<comment type="caution">
    <text evidence="2">The sequence shown here is derived from an EMBL/GenBank/DDBJ whole genome shotgun (WGS) entry which is preliminary data.</text>
</comment>
<proteinExistence type="predicted"/>
<dbReference type="AlphaFoldDB" id="D4XWQ9"/>
<sequence>MATVYFAIAVSIITFIHFIIFFVIRPKIKNIVIKTYLEKRNFITSFWLFTLFSYFTDQAISKYKKEFSHNE</sequence>
<gene>
    <name evidence="2" type="ORF">MALL_0369</name>
</gene>
<reference evidence="2 3" key="1">
    <citation type="submission" date="2010-03" db="EMBL/GenBank/DDBJ databases">
        <authorList>
            <person name="Glass J.I."/>
            <person name="Benders G.A."/>
            <person name="Durkin A.S."/>
            <person name="Farmerie W.G."/>
            <person name="Hlavinka K."/>
            <person name="Hostetler J."/>
            <person name="Jackson J."/>
            <person name="May M.A."/>
            <person name="Miller R.H."/>
            <person name="Paralanov V."/>
            <person name="Radune D."/>
            <person name="Szczypinski B."/>
            <person name="Brown D.R."/>
        </authorList>
    </citation>
    <scope>NUCLEOTIDE SEQUENCE [LARGE SCALE GENOMIC DNA]</scope>
    <source>
        <strain evidence="2 3">A21JP2</strain>
    </source>
</reference>
<evidence type="ECO:0000256" key="1">
    <source>
        <dbReference type="SAM" id="Phobius"/>
    </source>
</evidence>
<evidence type="ECO:0000313" key="3">
    <source>
        <dbReference type="Proteomes" id="UP000004757"/>
    </source>
</evidence>
<evidence type="ECO:0000313" key="2">
    <source>
        <dbReference type="EMBL" id="EFF41364.1"/>
    </source>
</evidence>
<keyword evidence="1" id="KW-0812">Transmembrane</keyword>
<keyword evidence="1" id="KW-1133">Transmembrane helix</keyword>
<keyword evidence="1" id="KW-0472">Membrane</keyword>
<name>D4XWQ9_9BACT</name>
<feature type="transmembrane region" description="Helical" evidence="1">
    <location>
        <begin position="6"/>
        <end position="24"/>
    </location>
</feature>
<accession>D4XWQ9</accession>
<protein>
    <submittedName>
        <fullName evidence="2">Uncharacterized protein</fullName>
    </submittedName>
</protein>
<dbReference type="STRING" id="747682.MALL_0369"/>
<dbReference type="Proteomes" id="UP000004757">
    <property type="component" value="Unassembled WGS sequence"/>
</dbReference>